<dbReference type="EMBL" id="ACBX02000034">
    <property type="protein sequence ID" value="EFB34633.1"/>
    <property type="molecule type" value="Genomic_DNA"/>
</dbReference>
<dbReference type="OrthoDB" id="811374at2"/>
<dbReference type="STRING" id="537011.PREVCOP_05898"/>
<comment type="caution">
    <text evidence="1">The sequence shown here is derived from an EMBL/GenBank/DDBJ whole genome shotgun (WGS) entry which is preliminary data.</text>
</comment>
<dbReference type="Gene3D" id="3.40.50.300">
    <property type="entry name" value="P-loop containing nucleotide triphosphate hydrolases"/>
    <property type="match status" value="1"/>
</dbReference>
<dbReference type="Proteomes" id="UP000004477">
    <property type="component" value="Unassembled WGS sequence"/>
</dbReference>
<accession>D1PF91</accession>
<evidence type="ECO:0000313" key="1">
    <source>
        <dbReference type="EMBL" id="EFB34633.1"/>
    </source>
</evidence>
<proteinExistence type="predicted"/>
<dbReference type="HOGENOM" id="CLU_250952_0_0_10"/>
<keyword evidence="2" id="KW-1185">Reference proteome</keyword>
<dbReference type="RefSeq" id="WP_006848580.1">
    <property type="nucleotide sequence ID" value="NZ_CP085933.1"/>
</dbReference>
<sequence>MMGKKEVFQFGEKPIYIERNEGNVYVGDYVSNTNEAFADESFELHMFAPQITPPIVREEVGIILNWIAKDTDKTDPKRVALLYGSAGVGKSVVMHDVLLELEQKEEYLVLGLKTDQIEFGDTEDLSKRMHLAKPLVTIIKEMAQKAKRVVILIDQIDALSLSLSSNRTPLRSIFKLIEQLKSIPHVRVVISCRPYDLEYDPILNDMKIETKWELKNLSSGRVKRILKKYNLEDSISEQLLAFLGNPLHLYLYLRVMPFGKLRNPITEEVLYDELWRIFVIDIHANKREKVLKLLDAMVDAMYKRQELFVHKQEFESKFNDELNYLFSNGLLLCTSNGRVQFFHQTMFDYVYARRFVENNYDLLNELSNQHQGLFSRAAVKSIFSFLRETNPALYIQNMNRLLFDKGETEEYCYRFHLKSLILSNMAFFDEPKQEELKLIDRKIFYDSLYMSVIFESVHNGNWLNAIWKIIDNKGGWAALSKEYKEKTILMCSRTLWDDADKILDVAFRVLQTGDADGRKMIMDFVSHQSIKSDINKLIKLYKALGLKSYPLECPNLLKLILTDDPKFVAAVLKDNVQKQLNQKDKSSLHIVDFTHEEEQIFEMMESNHHELAIQLYVELLEIIMKNTRFDIPGHEIIGSFEFSSFQRVEGERFCHNFSKALVNKLIDDFLKNIDTSETRRYLQEFCCKKYEAFLFIALYVYTQYPEKFYNDIYKIIVCRSVLSNAPCWVEYQALEALKCSFQFMSAVQQDKIVHKAESLNDDGEKCIYGKEFVRRRLQGGYPICNIDLHRGKVLYALPKDSLLTYSKKAYFERLRIERKFGYKKNGIVCYSWLENELPFSSSCMSGWTSLGLDKARKMSCKAWYKSMTKYVDNVHSYDFERPSLEGQNQLFRQVVAENPEKYLNLLDNIVADNNILLCYAESGVRGLLDAKKYVEANRIFDNIVKVINNNANSEYRGFGIHSFLFVIDDFLRGDYMPKNVFDFLCNVVLNVKESEIKAEDVKEKDIYNTAINQARGHAAYMLVECYRFKEYQDKIFDTLENIASTASVYTRSAILLNMALLNHLDQQRNVLLFKMLLHDYDERLLAMPIHNYNPLVYFVNYAVDDILDVFVHAIDKPWCYKEQVIILWLAWVHNNYRNDIKVLLDKMCEKGQEARLSLLSFLTRQDVEIDQESFSYILFLMSERFCTAELGHECDIIFRHVKKWTQERQDIMAKTFVESPLSKYTGRGFIDFLAGYAINKPVQALYWLECVIHNMAPNDYSIWNSVTDVLIQSYNGIRSFNDIECQSTLEYAMDLIDSLMMNKDKRFLITNFIHKLDDE</sequence>
<evidence type="ECO:0000313" key="2">
    <source>
        <dbReference type="Proteomes" id="UP000004477"/>
    </source>
</evidence>
<dbReference type="SMART" id="SM00382">
    <property type="entry name" value="AAA"/>
    <property type="match status" value="1"/>
</dbReference>
<dbReference type="CDD" id="cd00009">
    <property type="entry name" value="AAA"/>
    <property type="match status" value="1"/>
</dbReference>
<organism evidence="1 2">
    <name type="scientific">Segatella copri DSM 18205</name>
    <dbReference type="NCBI Taxonomy" id="537011"/>
    <lineage>
        <taxon>Bacteria</taxon>
        <taxon>Pseudomonadati</taxon>
        <taxon>Bacteroidota</taxon>
        <taxon>Bacteroidia</taxon>
        <taxon>Bacteroidales</taxon>
        <taxon>Prevotellaceae</taxon>
        <taxon>Segatella</taxon>
    </lineage>
</organism>
<dbReference type="GeneID" id="69850327"/>
<protein>
    <submittedName>
        <fullName evidence="1">Uncharacterized protein</fullName>
    </submittedName>
</protein>
<name>D1PF91_9BACT</name>
<gene>
    <name evidence="1" type="ORF">PREVCOP_05898</name>
</gene>
<dbReference type="SUPFAM" id="SSF52540">
    <property type="entry name" value="P-loop containing nucleoside triphosphate hydrolases"/>
    <property type="match status" value="1"/>
</dbReference>
<dbReference type="PaxDb" id="537011-PREVCOP_05898"/>
<reference evidence="1" key="1">
    <citation type="submission" date="2009-11" db="EMBL/GenBank/DDBJ databases">
        <authorList>
            <person name="Weinstock G."/>
            <person name="Sodergren E."/>
            <person name="Clifton S."/>
            <person name="Fulton L."/>
            <person name="Fulton B."/>
            <person name="Courtney L."/>
            <person name="Fronick C."/>
            <person name="Harrison M."/>
            <person name="Strong C."/>
            <person name="Farmer C."/>
            <person name="Delahaunty K."/>
            <person name="Markovic C."/>
            <person name="Hall O."/>
            <person name="Minx P."/>
            <person name="Tomlinson C."/>
            <person name="Mitreva M."/>
            <person name="Nelson J."/>
            <person name="Hou S."/>
            <person name="Wollam A."/>
            <person name="Pepin K.H."/>
            <person name="Johnson M."/>
            <person name="Bhonagiri V."/>
            <person name="Nash W.E."/>
            <person name="Warren W."/>
            <person name="Chinwalla A."/>
            <person name="Mardis E.R."/>
            <person name="Wilson R.K."/>
        </authorList>
    </citation>
    <scope>NUCLEOTIDE SEQUENCE [LARGE SCALE GENOMIC DNA]</scope>
    <source>
        <strain evidence="1">DSM 18205</strain>
    </source>
</reference>
<dbReference type="Pfam" id="PF05729">
    <property type="entry name" value="NACHT"/>
    <property type="match status" value="1"/>
</dbReference>
<dbReference type="InterPro" id="IPR027417">
    <property type="entry name" value="P-loop_NTPase"/>
</dbReference>
<dbReference type="InterPro" id="IPR003593">
    <property type="entry name" value="AAA+_ATPase"/>
</dbReference>
<dbReference type="InterPro" id="IPR007111">
    <property type="entry name" value="NACHT_NTPase"/>
</dbReference>